<evidence type="ECO:0000313" key="2">
    <source>
        <dbReference type="EMBL" id="SHI38511.1"/>
    </source>
</evidence>
<dbReference type="Gene3D" id="3.60.10.10">
    <property type="entry name" value="Endonuclease/exonuclease/phosphatase"/>
    <property type="match status" value="1"/>
</dbReference>
<dbReference type="InterPro" id="IPR005135">
    <property type="entry name" value="Endo/exonuclease/phosphatase"/>
</dbReference>
<dbReference type="GO" id="GO:0004527">
    <property type="term" value="F:exonuclease activity"/>
    <property type="evidence" value="ECO:0007669"/>
    <property type="project" value="UniProtKB-KW"/>
</dbReference>
<dbReference type="AlphaFoldDB" id="A0A1M6APZ8"/>
<dbReference type="InterPro" id="IPR036691">
    <property type="entry name" value="Endo/exonu/phosph_ase_sf"/>
</dbReference>
<keyword evidence="2" id="KW-0540">Nuclease</keyword>
<keyword evidence="2" id="KW-0255">Endonuclease</keyword>
<dbReference type="Pfam" id="PF03372">
    <property type="entry name" value="Exo_endo_phos"/>
    <property type="match status" value="1"/>
</dbReference>
<gene>
    <name evidence="2" type="ORF">SAMN05444417_0558</name>
</gene>
<protein>
    <submittedName>
        <fullName evidence="2">Endonuclease/Exonuclease/phosphatase family protein</fullName>
    </submittedName>
</protein>
<keyword evidence="2" id="KW-0378">Hydrolase</keyword>
<dbReference type="STRING" id="1447782.SAMN05444417_0558"/>
<evidence type="ECO:0000313" key="3">
    <source>
        <dbReference type="Proteomes" id="UP000184292"/>
    </source>
</evidence>
<sequence>MSGASASGAGIPAQAAPGRPIRLATWNVEWFDHLFDDRGRLRPDGPSGRDGIGRAEQGWAIARVLAALDADAVLIVEAPDISRRRNGAAALEAFAARAGIRARAVLAGPGNDTQQEILLLHDPGRLQARHAPMSGPSPPFDGNGPGLVEGRPVRWSKPPLEAALTLPDGRALRLIGVHLKSKAPIGAEDAADARRLARRNLAKQRAQAAWLRARVDEVLARGEALVVLGDFNDGPAAGATGDGPGPSSLSIVVGPPGPARLHDPSAELALAGPTIAQPATARFRLPGGRGWLSALLDYAMVSPDLAATAPTWTIWHPFDNSAAWGDPGLRQALLHASDHFPVTLDLPAAPAT</sequence>
<feature type="domain" description="Endonuclease/exonuclease/phosphatase" evidence="1">
    <location>
        <begin position="24"/>
        <end position="339"/>
    </location>
</feature>
<organism evidence="2 3">
    <name type="scientific">Wenxinia saemankumensis</name>
    <dbReference type="NCBI Taxonomy" id="1447782"/>
    <lineage>
        <taxon>Bacteria</taxon>
        <taxon>Pseudomonadati</taxon>
        <taxon>Pseudomonadota</taxon>
        <taxon>Alphaproteobacteria</taxon>
        <taxon>Rhodobacterales</taxon>
        <taxon>Roseobacteraceae</taxon>
        <taxon>Wenxinia</taxon>
    </lineage>
</organism>
<dbReference type="GO" id="GO:0004519">
    <property type="term" value="F:endonuclease activity"/>
    <property type="evidence" value="ECO:0007669"/>
    <property type="project" value="UniProtKB-KW"/>
</dbReference>
<dbReference type="RefSeq" id="WP_083601036.1">
    <property type="nucleotide sequence ID" value="NZ_FQYO01000001.1"/>
</dbReference>
<accession>A0A1M6APZ8</accession>
<keyword evidence="2" id="KW-0269">Exonuclease</keyword>
<dbReference type="SUPFAM" id="SSF56219">
    <property type="entry name" value="DNase I-like"/>
    <property type="match status" value="1"/>
</dbReference>
<name>A0A1M6APZ8_9RHOB</name>
<reference evidence="2 3" key="1">
    <citation type="submission" date="2016-11" db="EMBL/GenBank/DDBJ databases">
        <authorList>
            <person name="Jaros S."/>
            <person name="Januszkiewicz K."/>
            <person name="Wedrychowicz H."/>
        </authorList>
    </citation>
    <scope>NUCLEOTIDE SEQUENCE [LARGE SCALE GENOMIC DNA]</scope>
    <source>
        <strain evidence="2 3">DSM 100565</strain>
    </source>
</reference>
<dbReference type="Proteomes" id="UP000184292">
    <property type="component" value="Unassembled WGS sequence"/>
</dbReference>
<dbReference type="EMBL" id="FQYO01000001">
    <property type="protein sequence ID" value="SHI38511.1"/>
    <property type="molecule type" value="Genomic_DNA"/>
</dbReference>
<proteinExistence type="predicted"/>
<keyword evidence="3" id="KW-1185">Reference proteome</keyword>
<evidence type="ECO:0000259" key="1">
    <source>
        <dbReference type="Pfam" id="PF03372"/>
    </source>
</evidence>